<evidence type="ECO:0000256" key="4">
    <source>
        <dbReference type="ARBA" id="ARBA00023163"/>
    </source>
</evidence>
<dbReference type="FunFam" id="3.40.190.290:FF:000001">
    <property type="entry name" value="Transcriptional regulator, LysR family"/>
    <property type="match status" value="1"/>
</dbReference>
<dbReference type="PRINTS" id="PR00039">
    <property type="entry name" value="HTHLYSR"/>
</dbReference>
<feature type="domain" description="HTH lysR-type" evidence="6">
    <location>
        <begin position="1"/>
        <end position="59"/>
    </location>
</feature>
<organism evidence="7 8">
    <name type="scientific">Povalibacter uvarum</name>
    <dbReference type="NCBI Taxonomy" id="732238"/>
    <lineage>
        <taxon>Bacteria</taxon>
        <taxon>Pseudomonadati</taxon>
        <taxon>Pseudomonadota</taxon>
        <taxon>Gammaproteobacteria</taxon>
        <taxon>Steroidobacterales</taxon>
        <taxon>Steroidobacteraceae</taxon>
        <taxon>Povalibacter</taxon>
    </lineage>
</organism>
<evidence type="ECO:0000313" key="7">
    <source>
        <dbReference type="EMBL" id="MBB6093253.1"/>
    </source>
</evidence>
<evidence type="ECO:0000256" key="2">
    <source>
        <dbReference type="ARBA" id="ARBA00023015"/>
    </source>
</evidence>
<dbReference type="PANTHER" id="PTHR30537:SF72">
    <property type="entry name" value="LYSR FAMILY TRANSCRIPTIONAL REGULATOR"/>
    <property type="match status" value="1"/>
</dbReference>
<gene>
    <name evidence="7" type="ORF">HNQ60_002131</name>
</gene>
<feature type="compositionally biased region" description="Low complexity" evidence="5">
    <location>
        <begin position="302"/>
        <end position="318"/>
    </location>
</feature>
<dbReference type="InterPro" id="IPR036390">
    <property type="entry name" value="WH_DNA-bd_sf"/>
</dbReference>
<sequence length="331" mass="35980">MNNFSDIVAYVRVVEAHSFVAAAQTLGMSPSAISKAVSRLEERLGARLLNRTTRSLSLTDVGAAFYERCREALSQLDHAESEVSESRGIPRGRLRVDVPVSLGRRIIVPALPRFIAQYPEISVQMSMNDRVIDLVQEGIDAALRVGHLSDSSLIARRIGQLRGVTCASPEFIERHGLPRDPTELKPEHCLQMFKPGNNQVREWMYKKGDVELTLTPAGRLSFSDPESAVAAAVSGAGFVRSLDFTVEAQIAAGLLQPVLEDWNDGAYWPVSVVYPQHRQPTAKIRAFIDFVSGLFPQTDAPGLAAASRAPSANGAASRTESRGQPAAQPIP</sequence>
<keyword evidence="3" id="KW-0238">DNA-binding</keyword>
<evidence type="ECO:0000256" key="5">
    <source>
        <dbReference type="SAM" id="MobiDB-lite"/>
    </source>
</evidence>
<dbReference type="Pfam" id="PF03466">
    <property type="entry name" value="LysR_substrate"/>
    <property type="match status" value="1"/>
</dbReference>
<dbReference type="GO" id="GO:0006351">
    <property type="term" value="P:DNA-templated transcription"/>
    <property type="evidence" value="ECO:0007669"/>
    <property type="project" value="TreeGrafter"/>
</dbReference>
<dbReference type="Pfam" id="PF00126">
    <property type="entry name" value="HTH_1"/>
    <property type="match status" value="1"/>
</dbReference>
<dbReference type="Gene3D" id="3.40.190.290">
    <property type="match status" value="1"/>
</dbReference>
<keyword evidence="8" id="KW-1185">Reference proteome</keyword>
<comment type="similarity">
    <text evidence="1">Belongs to the LysR transcriptional regulatory family.</text>
</comment>
<dbReference type="InterPro" id="IPR058163">
    <property type="entry name" value="LysR-type_TF_proteobact-type"/>
</dbReference>
<dbReference type="SUPFAM" id="SSF53850">
    <property type="entry name" value="Periplasmic binding protein-like II"/>
    <property type="match status" value="1"/>
</dbReference>
<dbReference type="InterPro" id="IPR000847">
    <property type="entry name" value="LysR_HTH_N"/>
</dbReference>
<dbReference type="EMBL" id="JACHHZ010000002">
    <property type="protein sequence ID" value="MBB6093253.1"/>
    <property type="molecule type" value="Genomic_DNA"/>
</dbReference>
<dbReference type="PROSITE" id="PS50931">
    <property type="entry name" value="HTH_LYSR"/>
    <property type="match status" value="1"/>
</dbReference>
<dbReference type="GO" id="GO:0043565">
    <property type="term" value="F:sequence-specific DNA binding"/>
    <property type="evidence" value="ECO:0007669"/>
    <property type="project" value="TreeGrafter"/>
</dbReference>
<comment type="caution">
    <text evidence="7">The sequence shown here is derived from an EMBL/GenBank/DDBJ whole genome shotgun (WGS) entry which is preliminary data.</text>
</comment>
<dbReference type="Gene3D" id="1.10.10.10">
    <property type="entry name" value="Winged helix-like DNA-binding domain superfamily/Winged helix DNA-binding domain"/>
    <property type="match status" value="1"/>
</dbReference>
<dbReference type="GO" id="GO:0003700">
    <property type="term" value="F:DNA-binding transcription factor activity"/>
    <property type="evidence" value="ECO:0007669"/>
    <property type="project" value="InterPro"/>
</dbReference>
<accession>A0A841HKI9</accession>
<proteinExistence type="inferred from homology"/>
<dbReference type="Proteomes" id="UP000588068">
    <property type="component" value="Unassembled WGS sequence"/>
</dbReference>
<evidence type="ECO:0000259" key="6">
    <source>
        <dbReference type="PROSITE" id="PS50931"/>
    </source>
</evidence>
<dbReference type="PANTHER" id="PTHR30537">
    <property type="entry name" value="HTH-TYPE TRANSCRIPTIONAL REGULATOR"/>
    <property type="match status" value="1"/>
</dbReference>
<dbReference type="AlphaFoldDB" id="A0A841HKI9"/>
<feature type="region of interest" description="Disordered" evidence="5">
    <location>
        <begin position="302"/>
        <end position="331"/>
    </location>
</feature>
<reference evidence="7 8" key="1">
    <citation type="submission" date="2020-08" db="EMBL/GenBank/DDBJ databases">
        <title>Genomic Encyclopedia of Type Strains, Phase IV (KMG-IV): sequencing the most valuable type-strain genomes for metagenomic binning, comparative biology and taxonomic classification.</title>
        <authorList>
            <person name="Goeker M."/>
        </authorList>
    </citation>
    <scope>NUCLEOTIDE SEQUENCE [LARGE SCALE GENOMIC DNA]</scope>
    <source>
        <strain evidence="7 8">DSM 26723</strain>
    </source>
</reference>
<evidence type="ECO:0000256" key="1">
    <source>
        <dbReference type="ARBA" id="ARBA00009437"/>
    </source>
</evidence>
<protein>
    <submittedName>
        <fullName evidence="7">LysR family transcriptional regulator for bpeEF and oprC</fullName>
    </submittedName>
</protein>
<keyword evidence="4" id="KW-0804">Transcription</keyword>
<dbReference type="InterPro" id="IPR005119">
    <property type="entry name" value="LysR_subst-bd"/>
</dbReference>
<dbReference type="FunFam" id="1.10.10.10:FF:000001">
    <property type="entry name" value="LysR family transcriptional regulator"/>
    <property type="match status" value="1"/>
</dbReference>
<evidence type="ECO:0000256" key="3">
    <source>
        <dbReference type="ARBA" id="ARBA00023125"/>
    </source>
</evidence>
<keyword evidence="2" id="KW-0805">Transcription regulation</keyword>
<evidence type="ECO:0000313" key="8">
    <source>
        <dbReference type="Proteomes" id="UP000588068"/>
    </source>
</evidence>
<dbReference type="SUPFAM" id="SSF46785">
    <property type="entry name" value="Winged helix' DNA-binding domain"/>
    <property type="match status" value="1"/>
</dbReference>
<dbReference type="InterPro" id="IPR036388">
    <property type="entry name" value="WH-like_DNA-bd_sf"/>
</dbReference>
<dbReference type="RefSeq" id="WP_184331418.1">
    <property type="nucleotide sequence ID" value="NZ_JACHHZ010000002.1"/>
</dbReference>
<name>A0A841HKI9_9GAMM</name>